<feature type="signal peptide" evidence="1">
    <location>
        <begin position="1"/>
        <end position="20"/>
    </location>
</feature>
<dbReference type="Gene3D" id="2.60.120.260">
    <property type="entry name" value="Galactose-binding domain-like"/>
    <property type="match status" value="1"/>
</dbReference>
<evidence type="ECO:0000313" key="3">
    <source>
        <dbReference type="Proteomes" id="UP000712080"/>
    </source>
</evidence>
<dbReference type="PROSITE" id="PS50194">
    <property type="entry name" value="FILAMIN_REPEAT"/>
    <property type="match status" value="1"/>
</dbReference>
<keyword evidence="1" id="KW-0732">Signal</keyword>
<dbReference type="Proteomes" id="UP000712080">
    <property type="component" value="Unassembled WGS sequence"/>
</dbReference>
<dbReference type="Gene3D" id="2.60.40.10">
    <property type="entry name" value="Immunoglobulins"/>
    <property type="match status" value="3"/>
</dbReference>
<protein>
    <submittedName>
        <fullName evidence="2">Choice-of-anchor D domain-containing protein</fullName>
    </submittedName>
</protein>
<evidence type="ECO:0000313" key="2">
    <source>
        <dbReference type="EMBL" id="NMH28211.1"/>
    </source>
</evidence>
<accession>A0A972JGH5</accession>
<dbReference type="EMBL" id="JAAMPU010000105">
    <property type="protein sequence ID" value="NMH28211.1"/>
    <property type="molecule type" value="Genomic_DNA"/>
</dbReference>
<proteinExistence type="predicted"/>
<organism evidence="2 3">
    <name type="scientific">Flavobacterium silvaticum</name>
    <dbReference type="NCBI Taxonomy" id="1852020"/>
    <lineage>
        <taxon>Bacteria</taxon>
        <taxon>Pseudomonadati</taxon>
        <taxon>Bacteroidota</taxon>
        <taxon>Flavobacteriia</taxon>
        <taxon>Flavobacteriales</taxon>
        <taxon>Flavobacteriaceae</taxon>
        <taxon>Flavobacterium</taxon>
    </lineage>
</organism>
<keyword evidence="3" id="KW-1185">Reference proteome</keyword>
<feature type="chain" id="PRO_5038135337" evidence="1">
    <location>
        <begin position="21"/>
        <end position="1399"/>
    </location>
</feature>
<dbReference type="NCBIfam" id="NF033708">
    <property type="entry name" value="T9SS_Cterm_ChiA"/>
    <property type="match status" value="1"/>
</dbReference>
<sequence length="1399" mass="148249">MRLKLLFFILLGCLFQKTFAQVMLSNSTPVTIDFSATTPATVGTSPGSAFAGNGFSPAPTISGRLNSNAWSVRGFDFGTLAFGGTQTVDDFGRGSVISPVLTPGLYAYTDSPGSVANPVLMIQSGPAGDFNPGSLVLRVKNNGTSNLTQLEVSYNIYMRNDEGRSSSFNFSHSLDDVTYQDEPSLDFVSPDVADAFQWGQVGVTPTKSIIITGLNIAPGAFYYLRWSIEDVAGTGDRDEFGLDDIVITGSYGAPAPEINVQNVGGVTVLSGDTTPSVAESTDFAPIGSPISTNAATLSTTFKIQNLGGAVLNVSSVVITGTNAANFTVYTGGGSNPVGSIAAVSGSVISTRELTIIFDPSIEGLHTARVNIYNTDSNENPYWFDIRGYGFVPKPDINVKGLTGGTSNISSGNMIPSTFNNTLWPVAGTVVGSSVVKDYRIQNTGNVGALLQLTGVPIVSISGANPGDFVVTTQPTATSINAGFGTNFYITFTPTAVGIRTAIVTILNNDTVNDPFTSLPENPYTFLIQGTGVSPEADVFGNNQPIVSGSTLPTLVNHTFFDYLNITGATLTRTYTIKNTGNVALTVGTPTITGPNAADFVILTPPAASVAINGTTTFTVRFDPSATGVRDAVINFTNNDFNENPYTFAVRGYGIDYTPCSYLPVETIAIQDFETAPATPTWAYTTSGSTVAGGTAFGASGDSGASARYVGARSLQVNNATSTTTFGSINTSAYSDVELSVRVASLSTTTAEGSDSTDRILISVSSNGGTNWSDEVELVGNTNSKWSFTSGTGTLSRTYDGDNLVSSVSTPSVGYVTVDGNSTIRLSSLPKSTALQVRISILNNNAAEIWAIDDVSLFGRKEVTTTWTSSWSNGTPTTSVKAIIAGNYSTAANGNVQACKIQVNAGSTLTINSGQFISVESDLDNAGSIVIENGGSLVQKNDYATNSGNIVVKRNTTPVRRYDYTYWSSPVANQTLFNLSPLTLSDKFYQFNTAANTWQGVPPVTTVMVPGKGYIVRAPQTFDIVTPQVYMAQFSGPANNGFITQPVVNTIGTWNLLGNPYASSIDADKFLQLTSNNIIGGTLYFWTHNTAMTNNAYTNSDYASYNLLGGSGTASAANIGVNNTIPSGDIASGQGFFVVANTPGTVTFNNSMRQTTSNLQFYRHAAITASSVGDDIVVAAKHRLWLDLAGADGLFRQVLLGYADGATNDVDRDYDGAIYSVNTSLSFYSLLNAEKMVIEGHGLPFSTQDKFLLGYQASISGQYSISIEGMDGLFENQDVYLKDNLLQIEHDIKASPYSFTTEVGTFDNRFEIVYTTQALGQPEFDQSGLQIAVKDQVISIRNSQEIASVTIYDITGRQLFQKSGLNTTDYSIDTLAAQQQALMVNIELADGTKVTKKILF</sequence>
<evidence type="ECO:0000256" key="1">
    <source>
        <dbReference type="SAM" id="SignalP"/>
    </source>
</evidence>
<dbReference type="InterPro" id="IPR017868">
    <property type="entry name" value="Filamin/ABP280_repeat-like"/>
</dbReference>
<dbReference type="InterPro" id="IPR013783">
    <property type="entry name" value="Ig-like_fold"/>
</dbReference>
<gene>
    <name evidence="2" type="ORF">G6047_09220</name>
</gene>
<dbReference type="NCBIfam" id="NF012200">
    <property type="entry name" value="choice_anch_D"/>
    <property type="match status" value="3"/>
</dbReference>
<name>A0A972JGH5_9FLAO</name>
<dbReference type="RefSeq" id="WP_169527325.1">
    <property type="nucleotide sequence ID" value="NZ_JAAMPU010000105.1"/>
</dbReference>
<comment type="caution">
    <text evidence="2">The sequence shown here is derived from an EMBL/GenBank/DDBJ whole genome shotgun (WGS) entry which is preliminary data.</text>
</comment>
<reference evidence="2" key="1">
    <citation type="submission" date="2020-02" db="EMBL/GenBank/DDBJ databases">
        <title>Flavobacterium sp. genome.</title>
        <authorList>
            <person name="Jung H.S."/>
            <person name="Baek J.H."/>
            <person name="Jeon C.O."/>
        </authorList>
    </citation>
    <scope>NUCLEOTIDE SEQUENCE</scope>
    <source>
        <strain evidence="2">SE-s28</strain>
    </source>
</reference>